<protein>
    <submittedName>
        <fullName evidence="2">Short-chain dehydrogenase/reductase-like protein</fullName>
    </submittedName>
</protein>
<dbReference type="Gene3D" id="3.40.50.720">
    <property type="entry name" value="NAD(P)-binding Rossmann-like Domain"/>
    <property type="match status" value="1"/>
</dbReference>
<dbReference type="InterPro" id="IPR002347">
    <property type="entry name" value="SDR_fam"/>
</dbReference>
<name>A0A6A6H3Q5_VIRVR</name>
<evidence type="ECO:0000256" key="1">
    <source>
        <dbReference type="ARBA" id="ARBA00006484"/>
    </source>
</evidence>
<evidence type="ECO:0000313" key="3">
    <source>
        <dbReference type="Proteomes" id="UP000800092"/>
    </source>
</evidence>
<dbReference type="CDD" id="cd05325">
    <property type="entry name" value="carb_red_sniffer_like_SDR_c"/>
    <property type="match status" value="1"/>
</dbReference>
<dbReference type="InterPro" id="IPR036291">
    <property type="entry name" value="NAD(P)-bd_dom_sf"/>
</dbReference>
<proteinExistence type="inferred from homology"/>
<dbReference type="AlphaFoldDB" id="A0A6A6H3Q5"/>
<sequence>MQPWALVSPASRGIGFELARLLLQWSKVPIVATTRKDVDKTKQSILGGIDEDAKDRLKVLQLDVTDEDSIAAASSACQEQLDLNPKEAYLHLGFCIPGILFPEKSPAQIDGENALLTYRTNTLGPLLLIKHFEKFLPTKNTTLSSPNDMADKSHFMPQRAVWASMSARVGSITDNRSGGWFSYRSSKAALNQLVKTFDNRLQTRSGEKAMAIALHPGTVKTGLSKEFWGNVKEDKLFTPQFAAERLVEVVGGLRVEDRGKCWDWEGKEVPP</sequence>
<dbReference type="OrthoDB" id="5296at2759"/>
<dbReference type="InterPro" id="IPR051468">
    <property type="entry name" value="Fungal_SecMetab_SDRs"/>
</dbReference>
<reference evidence="2" key="1">
    <citation type="journal article" date="2020" name="Stud. Mycol.">
        <title>101 Dothideomycetes genomes: a test case for predicting lifestyles and emergence of pathogens.</title>
        <authorList>
            <person name="Haridas S."/>
            <person name="Albert R."/>
            <person name="Binder M."/>
            <person name="Bloem J."/>
            <person name="Labutti K."/>
            <person name="Salamov A."/>
            <person name="Andreopoulos B."/>
            <person name="Baker S."/>
            <person name="Barry K."/>
            <person name="Bills G."/>
            <person name="Bluhm B."/>
            <person name="Cannon C."/>
            <person name="Castanera R."/>
            <person name="Culley D."/>
            <person name="Daum C."/>
            <person name="Ezra D."/>
            <person name="Gonzalez J."/>
            <person name="Henrissat B."/>
            <person name="Kuo A."/>
            <person name="Liang C."/>
            <person name="Lipzen A."/>
            <person name="Lutzoni F."/>
            <person name="Magnuson J."/>
            <person name="Mondo S."/>
            <person name="Nolan M."/>
            <person name="Ohm R."/>
            <person name="Pangilinan J."/>
            <person name="Park H.-J."/>
            <person name="Ramirez L."/>
            <person name="Alfaro M."/>
            <person name="Sun H."/>
            <person name="Tritt A."/>
            <person name="Yoshinaga Y."/>
            <person name="Zwiers L.-H."/>
            <person name="Turgeon B."/>
            <person name="Goodwin S."/>
            <person name="Spatafora J."/>
            <person name="Crous P."/>
            <person name="Grigoriev I."/>
        </authorList>
    </citation>
    <scope>NUCLEOTIDE SEQUENCE</scope>
    <source>
        <strain evidence="2">Tuck. ex Michener</strain>
    </source>
</reference>
<dbReference type="Proteomes" id="UP000800092">
    <property type="component" value="Unassembled WGS sequence"/>
</dbReference>
<gene>
    <name evidence="2" type="ORF">EV356DRAFT_578586</name>
</gene>
<dbReference type="PANTHER" id="PTHR43544">
    <property type="entry name" value="SHORT-CHAIN DEHYDROGENASE/REDUCTASE"/>
    <property type="match status" value="1"/>
</dbReference>
<accession>A0A6A6H3Q5</accession>
<evidence type="ECO:0000313" key="2">
    <source>
        <dbReference type="EMBL" id="KAF2232173.1"/>
    </source>
</evidence>
<dbReference type="EMBL" id="ML991818">
    <property type="protein sequence ID" value="KAF2232173.1"/>
    <property type="molecule type" value="Genomic_DNA"/>
</dbReference>
<keyword evidence="3" id="KW-1185">Reference proteome</keyword>
<organism evidence="2 3">
    <name type="scientific">Viridothelium virens</name>
    <name type="common">Speckled blister lichen</name>
    <name type="synonym">Trypethelium virens</name>
    <dbReference type="NCBI Taxonomy" id="1048519"/>
    <lineage>
        <taxon>Eukaryota</taxon>
        <taxon>Fungi</taxon>
        <taxon>Dikarya</taxon>
        <taxon>Ascomycota</taxon>
        <taxon>Pezizomycotina</taxon>
        <taxon>Dothideomycetes</taxon>
        <taxon>Dothideomycetes incertae sedis</taxon>
        <taxon>Trypetheliales</taxon>
        <taxon>Trypetheliaceae</taxon>
        <taxon>Viridothelium</taxon>
    </lineage>
</organism>
<dbReference type="PRINTS" id="PR00081">
    <property type="entry name" value="GDHRDH"/>
</dbReference>
<dbReference type="PANTHER" id="PTHR43544:SF12">
    <property type="entry name" value="NAD(P)-BINDING ROSSMANN-FOLD SUPERFAMILY PROTEIN"/>
    <property type="match status" value="1"/>
</dbReference>
<dbReference type="GO" id="GO:0016491">
    <property type="term" value="F:oxidoreductase activity"/>
    <property type="evidence" value="ECO:0007669"/>
    <property type="project" value="TreeGrafter"/>
</dbReference>
<dbReference type="SUPFAM" id="SSF51735">
    <property type="entry name" value="NAD(P)-binding Rossmann-fold domains"/>
    <property type="match status" value="1"/>
</dbReference>
<dbReference type="GO" id="GO:0005737">
    <property type="term" value="C:cytoplasm"/>
    <property type="evidence" value="ECO:0007669"/>
    <property type="project" value="TreeGrafter"/>
</dbReference>
<comment type="similarity">
    <text evidence="1">Belongs to the short-chain dehydrogenases/reductases (SDR) family.</text>
</comment>